<dbReference type="EMBL" id="CP017754">
    <property type="protein sequence ID" value="AOZ05959.1"/>
    <property type="molecule type" value="Genomic_DNA"/>
</dbReference>
<accession>A0ABM6F3F3</accession>
<dbReference type="Pfam" id="PF25209">
    <property type="entry name" value="Phage_capsid_4"/>
    <property type="match status" value="1"/>
</dbReference>
<feature type="compositionally biased region" description="Low complexity" evidence="1">
    <location>
        <begin position="235"/>
        <end position="262"/>
    </location>
</feature>
<feature type="compositionally biased region" description="Polar residues" evidence="1">
    <location>
        <begin position="205"/>
        <end position="217"/>
    </location>
</feature>
<dbReference type="NCBIfam" id="NF045541">
    <property type="entry name" value="scaf_prot_MCP2"/>
    <property type="match status" value="1"/>
</dbReference>
<dbReference type="RefSeq" id="WP_071069132.1">
    <property type="nucleotide sequence ID" value="NZ_CP017754.1"/>
</dbReference>
<proteinExistence type="predicted"/>
<name>A0ABM6F3F3_9BURK</name>
<keyword evidence="3" id="KW-1185">Reference proteome</keyword>
<evidence type="ECO:0000256" key="1">
    <source>
        <dbReference type="SAM" id="MobiDB-lite"/>
    </source>
</evidence>
<organism evidence="2 3">
    <name type="scientific">Cupriavidus malaysiensis</name>
    <dbReference type="NCBI Taxonomy" id="367825"/>
    <lineage>
        <taxon>Bacteria</taxon>
        <taxon>Pseudomonadati</taxon>
        <taxon>Pseudomonadota</taxon>
        <taxon>Betaproteobacteria</taxon>
        <taxon>Burkholderiales</taxon>
        <taxon>Burkholderiaceae</taxon>
        <taxon>Cupriavidus</taxon>
    </lineage>
</organism>
<sequence length="692" mass="75586">MPVSKNAGTQDMPLVTRLAPVTVADRERRTVTARWTAGARVRRYDWMRERAYQEELSLDPAHVRMARLQSGAAPFLNSHSTWGISSVLGVIETATLGDDASASIRFSRRDEVEPIYQDVLDGILRNVSVGARLHRVEMIPPNTEGNDEWIYRAVDWEPLEVSLVAIGADPGAVIRTENGAPSEREKLFPCEFIERAASTPREAAASQSEGETMTITTPAADPGQAATQRAHEGQPPTAAHATAPAASPAPAAGDGADSSDSVRAAERQRQREIREVVRGSTLECAETLIDEYVDRGMAIDAVRTDVLRRLAERTNATTIRSVGGNRIETTQDETEVRREAMTAALIHRINPSTTLTDSAREYRGMTLRELSRDALERAGISTRGMSVNELAGTALGLTQRGAYHATGDLPLVFGGVIARTMREAYTTAPKTFDRWARRGTLSDFRPVTRVAFDAAVQFERIRESGEYKYGKLMEGGEVIQLGTYGKAVAFTRQMIINDDLSALQRLPLFFGRAAADMESDLVYACLLDNPKLADGKPLFHADHKNVGAGAAIGIDSLSEARVALRTQKSPAGGTLNLLPKYLLVPAALETAAWQYTSGAYVPNVALQQNPFVGALEPIVEARLDAADPKAWYLLADPAQIDTVEYCYLEGEEGLYTEQHIDFDVDGVKVKGRIDFVSKAIDHRGLWRNPGAK</sequence>
<dbReference type="Proteomes" id="UP000177515">
    <property type="component" value="Chromosome 1"/>
</dbReference>
<evidence type="ECO:0000313" key="2">
    <source>
        <dbReference type="EMBL" id="AOZ05959.1"/>
    </source>
</evidence>
<gene>
    <name evidence="2" type="ORF">BKK80_09055</name>
</gene>
<protein>
    <submittedName>
        <fullName evidence="2">Peptidase U35</fullName>
    </submittedName>
</protein>
<feature type="region of interest" description="Disordered" evidence="1">
    <location>
        <begin position="198"/>
        <end position="271"/>
    </location>
</feature>
<reference evidence="2 3" key="1">
    <citation type="submission" date="2016-10" db="EMBL/GenBank/DDBJ databases">
        <title>Complete genome sequences of three Cupriavidus strains isolated from various Malaysian environments.</title>
        <authorList>
            <person name="Abdullah A.A.-A."/>
            <person name="Shafie N.A.H."/>
            <person name="Lau N.S."/>
        </authorList>
    </citation>
    <scope>NUCLEOTIDE SEQUENCE [LARGE SCALE GENOMIC DNA]</scope>
    <source>
        <strain evidence="2 3">USMAA1020</strain>
    </source>
</reference>
<evidence type="ECO:0000313" key="3">
    <source>
        <dbReference type="Proteomes" id="UP000177515"/>
    </source>
</evidence>